<evidence type="ECO:0000313" key="3">
    <source>
        <dbReference type="Proteomes" id="UP000231693"/>
    </source>
</evidence>
<dbReference type="PANTHER" id="PTHR46889:SF4">
    <property type="entry name" value="TRANSPOSASE INSO FOR INSERTION SEQUENCE ELEMENT IS911B-RELATED"/>
    <property type="match status" value="1"/>
</dbReference>
<dbReference type="AlphaFoldDB" id="A0A2M9CD67"/>
<dbReference type="EMBL" id="PGFE01000005">
    <property type="protein sequence ID" value="PJJ69276.1"/>
    <property type="molecule type" value="Genomic_DNA"/>
</dbReference>
<accession>A0A2M9CD67</accession>
<dbReference type="Pfam" id="PF13276">
    <property type="entry name" value="HTH_21"/>
    <property type="match status" value="1"/>
</dbReference>
<protein>
    <submittedName>
        <fullName evidence="2">Helix-turn-helix protein</fullName>
    </submittedName>
</protein>
<dbReference type="InterPro" id="IPR025948">
    <property type="entry name" value="HTH-like_dom"/>
</dbReference>
<evidence type="ECO:0000259" key="1">
    <source>
        <dbReference type="Pfam" id="PF13276"/>
    </source>
</evidence>
<dbReference type="OrthoDB" id="4281720at2"/>
<sequence>MSRFQFVADHQSTYSVKRLCQVLEIARSSFYKWLAAAPARAARLADDEALAARIRAVHDANRACGAPRITADLNYGASEGERVNHKRVARVMRERAIVGLRLRRRVRTTVPDPHAQLVPDLLERDFTATEPNTPGHTPVCVEPLRAVGGSSCTSQHGGKPFCCFAGVLVVARWLQHAQHGPGQVSVRTVFTRRLQIRPASFLR</sequence>
<proteinExistence type="predicted"/>
<keyword evidence="3" id="KW-1185">Reference proteome</keyword>
<dbReference type="Proteomes" id="UP000231693">
    <property type="component" value="Unassembled WGS sequence"/>
</dbReference>
<comment type="caution">
    <text evidence="2">The sequence shown here is derived from an EMBL/GenBank/DDBJ whole genome shotgun (WGS) entry which is preliminary data.</text>
</comment>
<dbReference type="RefSeq" id="WP_157802653.1">
    <property type="nucleotide sequence ID" value="NZ_BOOX01000005.1"/>
</dbReference>
<gene>
    <name evidence="2" type="ORF">CLV28_2740</name>
</gene>
<dbReference type="PANTHER" id="PTHR46889">
    <property type="entry name" value="TRANSPOSASE INSF FOR INSERTION SEQUENCE IS3B-RELATED"/>
    <property type="match status" value="1"/>
</dbReference>
<organism evidence="2 3">
    <name type="scientific">Sediminihabitans luteus</name>
    <dbReference type="NCBI Taxonomy" id="1138585"/>
    <lineage>
        <taxon>Bacteria</taxon>
        <taxon>Bacillati</taxon>
        <taxon>Actinomycetota</taxon>
        <taxon>Actinomycetes</taxon>
        <taxon>Micrococcales</taxon>
        <taxon>Cellulomonadaceae</taxon>
        <taxon>Sediminihabitans</taxon>
    </lineage>
</organism>
<feature type="domain" description="HTH-like" evidence="1">
    <location>
        <begin position="46"/>
        <end position="105"/>
    </location>
</feature>
<reference evidence="2 3" key="1">
    <citation type="submission" date="2017-11" db="EMBL/GenBank/DDBJ databases">
        <title>Genomic Encyclopedia of Archaeal and Bacterial Type Strains, Phase II (KMG-II): From Individual Species to Whole Genera.</title>
        <authorList>
            <person name="Goeker M."/>
        </authorList>
    </citation>
    <scope>NUCLEOTIDE SEQUENCE [LARGE SCALE GENOMIC DNA]</scope>
    <source>
        <strain evidence="2 3">DSM 25478</strain>
    </source>
</reference>
<dbReference type="InterPro" id="IPR050900">
    <property type="entry name" value="Transposase_IS3/IS150/IS904"/>
</dbReference>
<evidence type="ECO:0000313" key="2">
    <source>
        <dbReference type="EMBL" id="PJJ69276.1"/>
    </source>
</evidence>
<name>A0A2M9CD67_9CELL</name>